<evidence type="ECO:0000256" key="1">
    <source>
        <dbReference type="ARBA" id="ARBA00011344"/>
    </source>
</evidence>
<dbReference type="Pfam" id="PF04542">
    <property type="entry name" value="Sigma70_r2"/>
    <property type="match status" value="1"/>
</dbReference>
<dbReference type="PANTHER" id="PTHR30173">
    <property type="entry name" value="SIGMA 19 FACTOR"/>
    <property type="match status" value="1"/>
</dbReference>
<dbReference type="Gene3D" id="3.10.450.50">
    <property type="match status" value="1"/>
</dbReference>
<dbReference type="InterPro" id="IPR013249">
    <property type="entry name" value="RNA_pol_sigma70_r4_t2"/>
</dbReference>
<comment type="caution">
    <text evidence="4">The sequence shown here is derived from an EMBL/GenBank/DDBJ whole genome shotgun (WGS) entry which is preliminary data.</text>
</comment>
<dbReference type="Gene3D" id="1.10.10.10">
    <property type="entry name" value="Winged helix-like DNA-binding domain superfamily/Winged helix DNA-binding domain"/>
    <property type="match status" value="1"/>
</dbReference>
<evidence type="ECO:0000313" key="4">
    <source>
        <dbReference type="EMBL" id="MBW6530842.1"/>
    </source>
</evidence>
<feature type="domain" description="RNA polymerase sigma factor 70 region 4 type 2" evidence="3">
    <location>
        <begin position="102"/>
        <end position="151"/>
    </location>
</feature>
<evidence type="ECO:0000313" key="5">
    <source>
        <dbReference type="Proteomes" id="UP000759103"/>
    </source>
</evidence>
<gene>
    <name evidence="4" type="primary">sigJ</name>
    <name evidence="4" type="ORF">KZ820_08855</name>
</gene>
<dbReference type="Proteomes" id="UP000759103">
    <property type="component" value="Unassembled WGS sequence"/>
</dbReference>
<keyword evidence="5" id="KW-1185">Reference proteome</keyword>
<organism evidence="4 5">
    <name type="scientific">Sphingomonas citri</name>
    <dbReference type="NCBI Taxonomy" id="2862499"/>
    <lineage>
        <taxon>Bacteria</taxon>
        <taxon>Pseudomonadati</taxon>
        <taxon>Pseudomonadota</taxon>
        <taxon>Alphaproteobacteria</taxon>
        <taxon>Sphingomonadales</taxon>
        <taxon>Sphingomonadaceae</taxon>
        <taxon>Sphingomonas</taxon>
    </lineage>
</organism>
<evidence type="ECO:0000259" key="2">
    <source>
        <dbReference type="Pfam" id="PF04542"/>
    </source>
</evidence>
<dbReference type="InterPro" id="IPR052704">
    <property type="entry name" value="ECF_Sigma-70_Domain"/>
</dbReference>
<feature type="domain" description="RNA polymerase sigma-70 region 2" evidence="2">
    <location>
        <begin position="8"/>
        <end position="70"/>
    </location>
</feature>
<dbReference type="SUPFAM" id="SSF54427">
    <property type="entry name" value="NTF2-like"/>
    <property type="match status" value="1"/>
</dbReference>
<dbReference type="InterPro" id="IPR036388">
    <property type="entry name" value="WH-like_DNA-bd_sf"/>
</dbReference>
<dbReference type="InterPro" id="IPR013324">
    <property type="entry name" value="RNA_pol_sigma_r3/r4-like"/>
</dbReference>
<sequence length="293" mass="31937">MPDTRAFAAERPRLVRLAYRMTGSLAEAEDVVQDAWFRWAGTAPGTVVNPAAWLTRTVTRLCLDHLKSARVRRETYVGAWLPEPLLGTVDPEPVADDLTLTLMLALERLSPLERAAFLLHDVFEVALPEVAATLDRAPAAVRQLAARARRHVAAARPRYTVDRGDAERIAAAFFAASRDGDSKALAGLLAADVTIHADGGGRVLAFRNVIRGADRVRRLYAGLARKHGDTPPKLLAMRWIDGLPGYVSRERGDVVQTTALELREGRIAAVYVVRNPDKLAHVLALHAAAATRG</sequence>
<dbReference type="PANTHER" id="PTHR30173:SF43">
    <property type="entry name" value="ECF RNA POLYMERASE SIGMA FACTOR SIGI-RELATED"/>
    <property type="match status" value="1"/>
</dbReference>
<proteinExistence type="predicted"/>
<comment type="subunit">
    <text evidence="1">Interacts transiently with the RNA polymerase catalytic core formed by RpoA, RpoB, RpoC and RpoZ (2 alpha, 1 beta, 1 beta' and 1 omega subunit) to form the RNA polymerase holoenzyme that can initiate transcription.</text>
</comment>
<dbReference type="Gene3D" id="1.10.1740.10">
    <property type="match status" value="1"/>
</dbReference>
<protein>
    <submittedName>
        <fullName evidence="4">RNA polymerase sigma factor SigJ</fullName>
    </submittedName>
</protein>
<dbReference type="Pfam" id="PF08281">
    <property type="entry name" value="Sigma70_r4_2"/>
    <property type="match status" value="1"/>
</dbReference>
<dbReference type="InterPro" id="IPR013325">
    <property type="entry name" value="RNA_pol_sigma_r2"/>
</dbReference>
<accession>A0ABS7BMK6</accession>
<name>A0ABS7BMK6_9SPHN</name>
<dbReference type="EMBL" id="JAHXZN010000002">
    <property type="protein sequence ID" value="MBW6530842.1"/>
    <property type="molecule type" value="Genomic_DNA"/>
</dbReference>
<dbReference type="SUPFAM" id="SSF88946">
    <property type="entry name" value="Sigma2 domain of RNA polymerase sigma factors"/>
    <property type="match status" value="1"/>
</dbReference>
<dbReference type="SUPFAM" id="SSF88659">
    <property type="entry name" value="Sigma3 and sigma4 domains of RNA polymerase sigma factors"/>
    <property type="match status" value="1"/>
</dbReference>
<reference evidence="4 5" key="1">
    <citation type="submission" date="2021-07" db="EMBL/GenBank/DDBJ databases">
        <title>Sphingomonas sp.</title>
        <authorList>
            <person name="Feng G."/>
            <person name="Li J."/>
            <person name="Pan M."/>
        </authorList>
    </citation>
    <scope>NUCLEOTIDE SEQUENCE [LARGE SCALE GENOMIC DNA]</scope>
    <source>
        <strain evidence="4 5">RRHST34</strain>
    </source>
</reference>
<dbReference type="RefSeq" id="WP_219748284.1">
    <property type="nucleotide sequence ID" value="NZ_JAHXZN010000002.1"/>
</dbReference>
<evidence type="ECO:0000259" key="3">
    <source>
        <dbReference type="Pfam" id="PF08281"/>
    </source>
</evidence>
<dbReference type="InterPro" id="IPR007627">
    <property type="entry name" value="RNA_pol_sigma70_r2"/>
</dbReference>
<dbReference type="NCBIfam" id="NF007214">
    <property type="entry name" value="PRK09636.1"/>
    <property type="match status" value="1"/>
</dbReference>
<dbReference type="InterPro" id="IPR032710">
    <property type="entry name" value="NTF2-like_dom_sf"/>
</dbReference>